<dbReference type="InterPro" id="IPR015943">
    <property type="entry name" value="WD40/YVTN_repeat-like_dom_sf"/>
</dbReference>
<dbReference type="AlphaFoldDB" id="A0A504JJV5"/>
<dbReference type="Proteomes" id="UP000315540">
    <property type="component" value="Unassembled WGS sequence"/>
</dbReference>
<dbReference type="Gene3D" id="2.130.10.10">
    <property type="entry name" value="YVTN repeat-like/Quinoprotein amine dehydrogenase"/>
    <property type="match status" value="4"/>
</dbReference>
<dbReference type="PANTHER" id="PTHR43739">
    <property type="entry name" value="XYLOGLUCANASE (EUROFUNG)"/>
    <property type="match status" value="1"/>
</dbReference>
<dbReference type="EMBL" id="VFWZ01000001">
    <property type="protein sequence ID" value="TPN88635.1"/>
    <property type="molecule type" value="Genomic_DNA"/>
</dbReference>
<proteinExistence type="predicted"/>
<dbReference type="Pfam" id="PF15902">
    <property type="entry name" value="Sortilin-Vps10"/>
    <property type="match status" value="2"/>
</dbReference>
<dbReference type="PANTHER" id="PTHR43739:SF5">
    <property type="entry name" value="EXO-ALPHA-SIALIDASE"/>
    <property type="match status" value="1"/>
</dbReference>
<gene>
    <name evidence="3" type="ORF">FHK87_00035</name>
</gene>
<dbReference type="InterPro" id="IPR052025">
    <property type="entry name" value="Xyloglucanase_GH74"/>
</dbReference>
<keyword evidence="1" id="KW-0677">Repeat</keyword>
<accession>A0A504JJV5</accession>
<dbReference type="SUPFAM" id="SSF50939">
    <property type="entry name" value="Sialidases"/>
    <property type="match status" value="1"/>
</dbReference>
<dbReference type="SUPFAM" id="SSF110296">
    <property type="entry name" value="Oligoxyloglucan reducing end-specific cellobiohydrolase"/>
    <property type="match status" value="1"/>
</dbReference>
<evidence type="ECO:0000259" key="2">
    <source>
        <dbReference type="Pfam" id="PF15902"/>
    </source>
</evidence>
<evidence type="ECO:0000313" key="3">
    <source>
        <dbReference type="EMBL" id="TPN88635.1"/>
    </source>
</evidence>
<dbReference type="InterPro" id="IPR031778">
    <property type="entry name" value="Sortilin_N"/>
</dbReference>
<keyword evidence="4" id="KW-1185">Reference proteome</keyword>
<feature type="domain" description="Sortilin N-terminal" evidence="2">
    <location>
        <begin position="294"/>
        <end position="399"/>
    </location>
</feature>
<dbReference type="Gene3D" id="2.60.40.4070">
    <property type="match status" value="1"/>
</dbReference>
<comment type="caution">
    <text evidence="3">The sequence shown here is derived from an EMBL/GenBank/DDBJ whole genome shotgun (WGS) entry which is preliminary data.</text>
</comment>
<organism evidence="3 4">
    <name type="scientific">Aquimarina algicola</name>
    <dbReference type="NCBI Taxonomy" id="2589995"/>
    <lineage>
        <taxon>Bacteria</taxon>
        <taxon>Pseudomonadati</taxon>
        <taxon>Bacteroidota</taxon>
        <taxon>Flavobacteriia</taxon>
        <taxon>Flavobacteriales</taxon>
        <taxon>Flavobacteriaceae</taxon>
        <taxon>Aquimarina</taxon>
    </lineage>
</organism>
<evidence type="ECO:0000256" key="1">
    <source>
        <dbReference type="ARBA" id="ARBA00022737"/>
    </source>
</evidence>
<dbReference type="CDD" id="cd15482">
    <property type="entry name" value="Sialidase_non-viral"/>
    <property type="match status" value="1"/>
</dbReference>
<feature type="domain" description="Sortilin N-terminal" evidence="2">
    <location>
        <begin position="136"/>
        <end position="263"/>
    </location>
</feature>
<sequence length="1092" mass="121689">MKTKQTRIFLLILFNLVLISVSAQRSKSKTKQVASSIVSDSTFTGLKLRNIGPAFMSGRIADIVIHPQNENIRYVGVGSGGVWKTVNAGTTWTPIFDDQTSYSIGCIAMDPGNHNTIWVGTGENVGGRHVGYGDGIYKSTDGGANWTNMGLKTSEHISKIIIHPENSNVIWVAVQGPLWKKGGERGLYKSIDGGKTWKKTLGDAEWIGVTDIVIDPRNPDQLYAATWQRHRTVAAYIGGGPGSGIHRSVDGGETWEELKNGLPTSWMGKIGLAISPQKPDILYAAIELDRRTGAVYRSSDRGTTWEKRSDAVSGATGPHYYQELYASPHHFERLYLVDVRMQISEDGGKTFTRMKEEHKHSDNHAIAFKKSDPNYLLVGTDGGLYETFDLTKNWRFIDNLPITQYYKLAVDDAAPFYNIYGGTQDNSTQGGPSRTDNVHGIQNSDWRVVLNWDGHQPATEPGNPDIMYAERQEGNLSRVDLSTGEVIDIQPQPGADENFERFNWDAPILVSAHDPKRIYFASQRLWRSDNRGDQWTAISGDLTKNQERITLPIMGKKQSWDAPWDFLAMSNYNTITSIAESPKQENILYVGTDDGAIQVTENGGDNWKKIEAGSLPGVPSTAFVNDIKADLFDANTVYVALDNHKYGDFNPYLFKSTDKGQTWTSIVGNLPQRTLIWRIVQDHVQSNLLFAATEFGIYFTINGGKKWVKLQGGAPTISFRDIAIQRRENDLVGASFGRGFFVFDDYTPLRNISEAKLQEEAILFPTRDAWWYIPRSHLSFDDQKGSQGASHYVAPNPDFGAVFTYYLKDGLKTAKETRQKREKANKAKDIAFSGWESVDAEHTATTPKIIITITDSNGKAIRRIKGDVKKGFHRIAWDLRYPSPYPITLQKQNDSDYTPKGFMAPPGTYTATLSKVVEGKVTVLSEPITFVVKQMRKGALPGVSVEESTAFLRTYENAIRDVSAIDLNIKKGIKTIAAMKRALQNANSVPGDLDTRLHALSKKMQGINKEFNGSPSKQQVGEKNKPTLQYRMFAIQKGVERSTYGPTDTHRKTMQIITASIDTFKTKINNIQNEIKGLTKELNAVGAPFIEE</sequence>
<dbReference type="GO" id="GO:0016787">
    <property type="term" value="F:hydrolase activity"/>
    <property type="evidence" value="ECO:0007669"/>
    <property type="project" value="UniProtKB-KW"/>
</dbReference>
<protein>
    <submittedName>
        <fullName evidence="3">Glycosyl hydrolase</fullName>
    </submittedName>
</protein>
<name>A0A504JJV5_9FLAO</name>
<reference evidence="3 4" key="1">
    <citation type="submission" date="2019-06" db="EMBL/GenBank/DDBJ databases">
        <authorList>
            <person name="Meng X."/>
        </authorList>
    </citation>
    <scope>NUCLEOTIDE SEQUENCE [LARGE SCALE GENOMIC DNA]</scope>
    <source>
        <strain evidence="3 4">M625</strain>
    </source>
</reference>
<dbReference type="GO" id="GO:0010411">
    <property type="term" value="P:xyloglucan metabolic process"/>
    <property type="evidence" value="ECO:0007669"/>
    <property type="project" value="TreeGrafter"/>
</dbReference>
<dbReference type="OrthoDB" id="9757809at2"/>
<dbReference type="RefSeq" id="WP_140588305.1">
    <property type="nucleotide sequence ID" value="NZ_VFWZ01000001.1"/>
</dbReference>
<dbReference type="InterPro" id="IPR036278">
    <property type="entry name" value="Sialidase_sf"/>
</dbReference>
<keyword evidence="3" id="KW-0378">Hydrolase</keyword>
<evidence type="ECO:0000313" key="4">
    <source>
        <dbReference type="Proteomes" id="UP000315540"/>
    </source>
</evidence>